<dbReference type="Pfam" id="PF25973">
    <property type="entry name" value="BSH_CzcB"/>
    <property type="match status" value="1"/>
</dbReference>
<proteinExistence type="inferred from homology"/>
<evidence type="ECO:0000256" key="1">
    <source>
        <dbReference type="ARBA" id="ARBA00009477"/>
    </source>
</evidence>
<dbReference type="PANTHER" id="PTHR30097">
    <property type="entry name" value="CATION EFFLUX SYSTEM PROTEIN CUSB"/>
    <property type="match status" value="1"/>
</dbReference>
<gene>
    <name evidence="6" type="ORF">QNI16_26060</name>
</gene>
<dbReference type="NCBIfam" id="TIGR01730">
    <property type="entry name" value="RND_mfp"/>
    <property type="match status" value="1"/>
</dbReference>
<dbReference type="GO" id="GO:0015679">
    <property type="term" value="P:plasma membrane copper ion transport"/>
    <property type="evidence" value="ECO:0007669"/>
    <property type="project" value="TreeGrafter"/>
</dbReference>
<dbReference type="PROSITE" id="PS51257">
    <property type="entry name" value="PROKAR_LIPOPROTEIN"/>
    <property type="match status" value="1"/>
</dbReference>
<evidence type="ECO:0000313" key="6">
    <source>
        <dbReference type="EMBL" id="MDJ1483988.1"/>
    </source>
</evidence>
<feature type="domain" description="CzcB-like barrel-sandwich hybrid" evidence="5">
    <location>
        <begin position="70"/>
        <end position="209"/>
    </location>
</feature>
<comment type="similarity">
    <text evidence="1">Belongs to the membrane fusion protein (MFP) (TC 8.A.1) family.</text>
</comment>
<comment type="caution">
    <text evidence="6">The sequence shown here is derived from an EMBL/GenBank/DDBJ whole genome shotgun (WGS) entry which is preliminary data.</text>
</comment>
<feature type="domain" description="CusB-like beta-barrel" evidence="4">
    <location>
        <begin position="214"/>
        <end position="288"/>
    </location>
</feature>
<sequence length="362" mass="41186">MNLRIYFVLVSCLSGLIGCKQSPPEHKEDRSTFVLSDTMLSRVKITVAKTEPVKAELKLIGKITPDDNKLVEVFPLVGGNVMDVSAELGDYVEKGQILAVIRSGEVADYERQMIDAQSDLLMDQKNLRVAEDLFESKLNSERDVIAAQKEVEKSQAELNRIQEIFRIYGLGKKSEYQVKAPISGFVIEKHINRDMQLRSDNAENIFTIAQINDVWVSANVYETDIARIKVGMEADVQTISYGDKIFHGKVDRIFNILDPETKTMKVRVKLQNPDYALKPEMNATVTLHFNEDKQMLSVPSSAVIFDKSKHFVMVFKDRYNIETREIELYKQANSMAYIQSGLQEAEKVISQNQLFIYDALND</sequence>
<dbReference type="InterPro" id="IPR006143">
    <property type="entry name" value="RND_pump_MFP"/>
</dbReference>
<dbReference type="InterPro" id="IPR058647">
    <property type="entry name" value="BSH_CzcB-like"/>
</dbReference>
<dbReference type="InterPro" id="IPR058792">
    <property type="entry name" value="Beta-barrel_RND_2"/>
</dbReference>
<name>A0AAE3QV64_9BACT</name>
<feature type="coiled-coil region" evidence="3">
    <location>
        <begin position="137"/>
        <end position="164"/>
    </location>
</feature>
<dbReference type="GO" id="GO:0022857">
    <property type="term" value="F:transmembrane transporter activity"/>
    <property type="evidence" value="ECO:0007669"/>
    <property type="project" value="InterPro"/>
</dbReference>
<dbReference type="SUPFAM" id="SSF111369">
    <property type="entry name" value="HlyD-like secretion proteins"/>
    <property type="match status" value="1"/>
</dbReference>
<keyword evidence="3" id="KW-0175">Coiled coil</keyword>
<evidence type="ECO:0000259" key="4">
    <source>
        <dbReference type="Pfam" id="PF25954"/>
    </source>
</evidence>
<dbReference type="Gene3D" id="2.40.50.100">
    <property type="match status" value="1"/>
</dbReference>
<keyword evidence="2" id="KW-0813">Transport</keyword>
<evidence type="ECO:0000256" key="2">
    <source>
        <dbReference type="ARBA" id="ARBA00022448"/>
    </source>
</evidence>
<evidence type="ECO:0000313" key="7">
    <source>
        <dbReference type="Proteomes" id="UP001241110"/>
    </source>
</evidence>
<evidence type="ECO:0000259" key="5">
    <source>
        <dbReference type="Pfam" id="PF25973"/>
    </source>
</evidence>
<accession>A0AAE3QV64</accession>
<dbReference type="RefSeq" id="WP_313984661.1">
    <property type="nucleotide sequence ID" value="NZ_JASJOS010000013.1"/>
</dbReference>
<organism evidence="6 7">
    <name type="scientific">Xanthocytophaga flava</name>
    <dbReference type="NCBI Taxonomy" id="3048013"/>
    <lineage>
        <taxon>Bacteria</taxon>
        <taxon>Pseudomonadati</taxon>
        <taxon>Bacteroidota</taxon>
        <taxon>Cytophagia</taxon>
        <taxon>Cytophagales</taxon>
        <taxon>Rhodocytophagaceae</taxon>
        <taxon>Xanthocytophaga</taxon>
    </lineage>
</organism>
<dbReference type="GO" id="GO:0060003">
    <property type="term" value="P:copper ion export"/>
    <property type="evidence" value="ECO:0007669"/>
    <property type="project" value="TreeGrafter"/>
</dbReference>
<dbReference type="FunFam" id="2.40.30.170:FF:000010">
    <property type="entry name" value="Efflux RND transporter periplasmic adaptor subunit"/>
    <property type="match status" value="1"/>
</dbReference>
<dbReference type="PANTHER" id="PTHR30097:SF4">
    <property type="entry name" value="SLR6042 PROTEIN"/>
    <property type="match status" value="1"/>
</dbReference>
<dbReference type="EMBL" id="JASJOS010000013">
    <property type="protein sequence ID" value="MDJ1483988.1"/>
    <property type="molecule type" value="Genomic_DNA"/>
</dbReference>
<dbReference type="Gene3D" id="2.40.30.170">
    <property type="match status" value="1"/>
</dbReference>
<dbReference type="Proteomes" id="UP001241110">
    <property type="component" value="Unassembled WGS sequence"/>
</dbReference>
<dbReference type="Gene3D" id="2.40.420.20">
    <property type="match status" value="1"/>
</dbReference>
<dbReference type="GO" id="GO:0030313">
    <property type="term" value="C:cell envelope"/>
    <property type="evidence" value="ECO:0007669"/>
    <property type="project" value="TreeGrafter"/>
</dbReference>
<dbReference type="Pfam" id="PF25954">
    <property type="entry name" value="Beta-barrel_RND_2"/>
    <property type="match status" value="1"/>
</dbReference>
<dbReference type="AlphaFoldDB" id="A0AAE3QV64"/>
<evidence type="ECO:0000256" key="3">
    <source>
        <dbReference type="SAM" id="Coils"/>
    </source>
</evidence>
<dbReference type="GO" id="GO:0016020">
    <property type="term" value="C:membrane"/>
    <property type="evidence" value="ECO:0007669"/>
    <property type="project" value="InterPro"/>
</dbReference>
<reference evidence="6" key="1">
    <citation type="submission" date="2023-05" db="EMBL/GenBank/DDBJ databases">
        <authorList>
            <person name="Zhang X."/>
        </authorList>
    </citation>
    <scope>NUCLEOTIDE SEQUENCE</scope>
    <source>
        <strain evidence="6">YF14B1</strain>
    </source>
</reference>
<protein>
    <submittedName>
        <fullName evidence="6">Efflux RND transporter periplasmic adaptor subunit</fullName>
    </submittedName>
</protein>
<dbReference type="InterPro" id="IPR051909">
    <property type="entry name" value="MFP_Cation_Efflux"/>
</dbReference>